<accession>A0A1E5Q950</accession>
<dbReference type="Gene3D" id="3.90.190.20">
    <property type="entry name" value="Mur ligase, C-terminal domain"/>
    <property type="match status" value="1"/>
</dbReference>
<name>A0A1E5Q950_9PROT</name>
<dbReference type="GO" id="GO:0008764">
    <property type="term" value="F:UDP-N-acetylmuramoylalanine-D-glutamate ligase activity"/>
    <property type="evidence" value="ECO:0007669"/>
    <property type="project" value="UniProtKB-UniRule"/>
</dbReference>
<dbReference type="GO" id="GO:0071555">
    <property type="term" value="P:cell wall organization"/>
    <property type="evidence" value="ECO:0007669"/>
    <property type="project" value="UniProtKB-KW"/>
</dbReference>
<evidence type="ECO:0000256" key="4">
    <source>
        <dbReference type="ARBA" id="ARBA00022598"/>
    </source>
</evidence>
<dbReference type="Proteomes" id="UP000095347">
    <property type="component" value="Unassembled WGS sequence"/>
</dbReference>
<dbReference type="GO" id="GO:0004326">
    <property type="term" value="F:tetrahydrofolylpolyglutamate synthase activity"/>
    <property type="evidence" value="ECO:0007669"/>
    <property type="project" value="InterPro"/>
</dbReference>
<gene>
    <name evidence="9" type="primary">murD</name>
    <name evidence="11" type="ORF">BEN30_07805</name>
</gene>
<dbReference type="InterPro" id="IPR005762">
    <property type="entry name" value="MurD"/>
</dbReference>
<comment type="similarity">
    <text evidence="9">Belongs to the MurCDEF family.</text>
</comment>
<dbReference type="Pfam" id="PF08245">
    <property type="entry name" value="Mur_ligase_M"/>
    <property type="match status" value="1"/>
</dbReference>
<proteinExistence type="inferred from homology"/>
<dbReference type="Gene3D" id="3.40.50.720">
    <property type="entry name" value="NAD(P)-binding Rossmann-like Domain"/>
    <property type="match status" value="1"/>
</dbReference>
<keyword evidence="4 9" id="KW-0436">Ligase</keyword>
<keyword evidence="6 9" id="KW-0547">Nucleotide-binding</keyword>
<dbReference type="GO" id="GO:0005524">
    <property type="term" value="F:ATP binding"/>
    <property type="evidence" value="ECO:0007669"/>
    <property type="project" value="UniProtKB-UniRule"/>
</dbReference>
<evidence type="ECO:0000256" key="6">
    <source>
        <dbReference type="ARBA" id="ARBA00022741"/>
    </source>
</evidence>
<dbReference type="STRING" id="28181.BEN30_07805"/>
<dbReference type="AlphaFoldDB" id="A0A1E5Q950"/>
<evidence type="ECO:0000256" key="3">
    <source>
        <dbReference type="ARBA" id="ARBA00022490"/>
    </source>
</evidence>
<evidence type="ECO:0000256" key="1">
    <source>
        <dbReference type="ARBA" id="ARBA00004496"/>
    </source>
</evidence>
<keyword evidence="9" id="KW-0573">Peptidoglycan synthesis</keyword>
<keyword evidence="3 9" id="KW-0963">Cytoplasm</keyword>
<evidence type="ECO:0000256" key="2">
    <source>
        <dbReference type="ARBA" id="ARBA00004752"/>
    </source>
</evidence>
<reference evidence="12" key="1">
    <citation type="submission" date="2016-07" db="EMBL/GenBank/DDBJ databases">
        <authorList>
            <person name="Florea S."/>
            <person name="Webb J.S."/>
            <person name="Jaromczyk J."/>
            <person name="Schardl C.L."/>
        </authorList>
    </citation>
    <scope>NUCLEOTIDE SEQUENCE [LARGE SCALE GENOMIC DNA]</scope>
    <source>
        <strain evidence="12">MV-1</strain>
    </source>
</reference>
<dbReference type="InterPro" id="IPR036565">
    <property type="entry name" value="Mur-like_cat_sf"/>
</dbReference>
<dbReference type="SUPFAM" id="SSF53244">
    <property type="entry name" value="MurD-like peptide ligases, peptide-binding domain"/>
    <property type="match status" value="1"/>
</dbReference>
<dbReference type="GO" id="GO:0009252">
    <property type="term" value="P:peptidoglycan biosynthetic process"/>
    <property type="evidence" value="ECO:0007669"/>
    <property type="project" value="UniProtKB-UniRule"/>
</dbReference>
<evidence type="ECO:0000259" key="10">
    <source>
        <dbReference type="Pfam" id="PF08245"/>
    </source>
</evidence>
<dbReference type="HAMAP" id="MF_00639">
    <property type="entry name" value="MurD"/>
    <property type="match status" value="1"/>
</dbReference>
<dbReference type="RefSeq" id="WP_069957484.1">
    <property type="nucleotide sequence ID" value="NZ_MCGG01000018.1"/>
</dbReference>
<keyword evidence="12" id="KW-1185">Reference proteome</keyword>
<keyword evidence="5 9" id="KW-0132">Cell division</keyword>
<dbReference type="PANTHER" id="PTHR43692">
    <property type="entry name" value="UDP-N-ACETYLMURAMOYLALANINE--D-GLUTAMATE LIGASE"/>
    <property type="match status" value="1"/>
</dbReference>
<dbReference type="GO" id="GO:0051301">
    <property type="term" value="P:cell division"/>
    <property type="evidence" value="ECO:0007669"/>
    <property type="project" value="UniProtKB-KW"/>
</dbReference>
<evidence type="ECO:0000256" key="5">
    <source>
        <dbReference type="ARBA" id="ARBA00022618"/>
    </source>
</evidence>
<dbReference type="SUPFAM" id="SSF53623">
    <property type="entry name" value="MurD-like peptide ligases, catalytic domain"/>
    <property type="match status" value="1"/>
</dbReference>
<dbReference type="InterPro" id="IPR013221">
    <property type="entry name" value="Mur_ligase_cen"/>
</dbReference>
<dbReference type="Gene3D" id="3.40.1190.10">
    <property type="entry name" value="Mur-like, catalytic domain"/>
    <property type="match status" value="1"/>
</dbReference>
<dbReference type="SUPFAM" id="SSF51984">
    <property type="entry name" value="MurCD N-terminal domain"/>
    <property type="match status" value="1"/>
</dbReference>
<dbReference type="NCBIfam" id="TIGR01087">
    <property type="entry name" value="murD"/>
    <property type="match status" value="1"/>
</dbReference>
<evidence type="ECO:0000256" key="8">
    <source>
        <dbReference type="ARBA" id="ARBA00023306"/>
    </source>
</evidence>
<protein>
    <recommendedName>
        <fullName evidence="9">UDP-N-acetylmuramoylalanine--D-glutamate ligase</fullName>
        <ecNumber evidence="9">6.3.2.9</ecNumber>
    </recommendedName>
    <alternativeName>
        <fullName evidence="9">D-glutamic acid-adding enzyme</fullName>
    </alternativeName>
    <alternativeName>
        <fullName evidence="9">UDP-N-acetylmuramoyl-L-alanyl-D-glutamate synthetase</fullName>
    </alternativeName>
</protein>
<dbReference type="OrthoDB" id="9809796at2"/>
<dbReference type="EMBL" id="MCGG01000018">
    <property type="protein sequence ID" value="OEJ67895.1"/>
    <property type="molecule type" value="Genomic_DNA"/>
</dbReference>
<keyword evidence="8 9" id="KW-0131">Cell cycle</keyword>
<evidence type="ECO:0000256" key="9">
    <source>
        <dbReference type="HAMAP-Rule" id="MF_00639"/>
    </source>
</evidence>
<evidence type="ECO:0000313" key="11">
    <source>
        <dbReference type="EMBL" id="OEJ67895.1"/>
    </source>
</evidence>
<evidence type="ECO:0000313" key="12">
    <source>
        <dbReference type="Proteomes" id="UP000095347"/>
    </source>
</evidence>
<dbReference type="EC" id="6.3.2.9" evidence="9"/>
<dbReference type="UniPathway" id="UPA00219"/>
<dbReference type="PROSITE" id="PS01011">
    <property type="entry name" value="FOLYLPOLYGLU_SYNT_1"/>
    <property type="match status" value="1"/>
</dbReference>
<comment type="function">
    <text evidence="9">Cell wall formation. Catalyzes the addition of glutamate to the nucleotide precursor UDP-N-acetylmuramoyl-L-alanine (UMA).</text>
</comment>
<keyword evidence="9" id="KW-0133">Cell shape</keyword>
<organism evidence="11 12">
    <name type="scientific">Magnetovibrio blakemorei</name>
    <dbReference type="NCBI Taxonomy" id="28181"/>
    <lineage>
        <taxon>Bacteria</taxon>
        <taxon>Pseudomonadati</taxon>
        <taxon>Pseudomonadota</taxon>
        <taxon>Alphaproteobacteria</taxon>
        <taxon>Rhodospirillales</taxon>
        <taxon>Magnetovibrionaceae</taxon>
        <taxon>Magnetovibrio</taxon>
    </lineage>
</organism>
<evidence type="ECO:0000256" key="7">
    <source>
        <dbReference type="ARBA" id="ARBA00022840"/>
    </source>
</evidence>
<sequence length="475" mass="49879">MISCEGYATKHVVVVGLGTSGLAAARALCSSGARVLVWDDSETRQAEAAVEGFPVRQPERINWASVDALVLSPGIPHTFPEPHKAARFAKDAGVPIIGDTELLATSGAQAPKIAITGTNGKSTTTALVGHILEQMGKDVEVGGNLGPAICNMAMMERDGCYVLELSSYQLELCPSARFKVAVLLNVTPDHLGRHGGMQGYTAAKKNIFRGQGVGDTAIVGIDDDVTRGIYAELKAKNGRKVVPISAEYEAPGGVYVQDNVLIDDLNGTAKSVLRLSQLPNMPGRHNAQNIAAAYAVARTLGLAMDAIVKSMQSFPGLAHRQERLGVVDGVVFINDSKATNGEATAKALVCYDNIYWILGGLAKEDGLNGLDPLLGSVRRAFLIGAAADEFAAYLDGKLDVKQCGDLQTATQAAFAAAKADGLTAPTVLLSPACASFDQFRSFEHRGDVFRSLYETLIPTALSGGGEPIKATRGAA</sequence>
<comment type="catalytic activity">
    <reaction evidence="9">
        <text>UDP-N-acetyl-alpha-D-muramoyl-L-alanine + D-glutamate + ATP = UDP-N-acetyl-alpha-D-muramoyl-L-alanyl-D-glutamate + ADP + phosphate + H(+)</text>
        <dbReference type="Rhea" id="RHEA:16429"/>
        <dbReference type="ChEBI" id="CHEBI:15378"/>
        <dbReference type="ChEBI" id="CHEBI:29986"/>
        <dbReference type="ChEBI" id="CHEBI:30616"/>
        <dbReference type="ChEBI" id="CHEBI:43474"/>
        <dbReference type="ChEBI" id="CHEBI:83898"/>
        <dbReference type="ChEBI" id="CHEBI:83900"/>
        <dbReference type="ChEBI" id="CHEBI:456216"/>
        <dbReference type="EC" id="6.3.2.9"/>
    </reaction>
</comment>
<feature type="domain" description="Mur ligase central" evidence="10">
    <location>
        <begin position="115"/>
        <end position="297"/>
    </location>
</feature>
<keyword evidence="7 9" id="KW-0067">ATP-binding</keyword>
<dbReference type="InterPro" id="IPR036615">
    <property type="entry name" value="Mur_ligase_C_dom_sf"/>
</dbReference>
<dbReference type="Pfam" id="PF21799">
    <property type="entry name" value="MurD-like_N"/>
    <property type="match status" value="1"/>
</dbReference>
<keyword evidence="9" id="KW-0961">Cell wall biogenesis/degradation</keyword>
<comment type="subcellular location">
    <subcellularLocation>
        <location evidence="1 9">Cytoplasm</location>
    </subcellularLocation>
</comment>
<dbReference type="PANTHER" id="PTHR43692:SF1">
    <property type="entry name" value="UDP-N-ACETYLMURAMOYLALANINE--D-GLUTAMATE LIGASE"/>
    <property type="match status" value="1"/>
</dbReference>
<feature type="binding site" evidence="9">
    <location>
        <begin position="117"/>
        <end position="123"/>
    </location>
    <ligand>
        <name>ATP</name>
        <dbReference type="ChEBI" id="CHEBI:30616"/>
    </ligand>
</feature>
<dbReference type="InterPro" id="IPR018109">
    <property type="entry name" value="Folylpolyglutamate_synth_CS"/>
</dbReference>
<dbReference type="GO" id="GO:0008360">
    <property type="term" value="P:regulation of cell shape"/>
    <property type="evidence" value="ECO:0007669"/>
    <property type="project" value="UniProtKB-KW"/>
</dbReference>
<dbReference type="GO" id="GO:0005737">
    <property type="term" value="C:cytoplasm"/>
    <property type="evidence" value="ECO:0007669"/>
    <property type="project" value="UniProtKB-SubCell"/>
</dbReference>
<comment type="pathway">
    <text evidence="2 9">Cell wall biogenesis; peptidoglycan biosynthesis.</text>
</comment>
<comment type="caution">
    <text evidence="11">The sequence shown here is derived from an EMBL/GenBank/DDBJ whole genome shotgun (WGS) entry which is preliminary data.</text>
</comment>